<dbReference type="InterPro" id="IPR016869">
    <property type="entry name" value="UCP028135_HipA-like"/>
</dbReference>
<comment type="similarity">
    <text evidence="1">Belongs to the HipA Ser/Thr kinase family.</text>
</comment>
<name>L0GF78_STUST</name>
<dbReference type="AlphaFoldDB" id="L0GF78"/>
<accession>L0GF78</accession>
<dbReference type="eggNOG" id="COG3550">
    <property type="taxonomic scope" value="Bacteria"/>
</dbReference>
<dbReference type="GO" id="GO:0005829">
    <property type="term" value="C:cytosol"/>
    <property type="evidence" value="ECO:0007669"/>
    <property type="project" value="TreeGrafter"/>
</dbReference>
<dbReference type="PANTHER" id="PTHR37419">
    <property type="entry name" value="SERINE/THREONINE-PROTEIN KINASE TOXIN HIPA"/>
    <property type="match status" value="1"/>
</dbReference>
<reference evidence="5 6" key="1">
    <citation type="submission" date="2011-10" db="EMBL/GenBank/DDBJ databases">
        <title>Complete sequence of chromosome of Pseudomonas stutzeri RCH2.</title>
        <authorList>
            <consortium name="US DOE Joint Genome Institute"/>
            <person name="Lucas S."/>
            <person name="Han J."/>
            <person name="Lapidus A."/>
            <person name="Cheng J.-F."/>
            <person name="Goodwin L."/>
            <person name="Pitluck S."/>
            <person name="Peters L."/>
            <person name="Ovchinnikova G."/>
            <person name="Zeytun A."/>
            <person name="Lu M."/>
            <person name="Detter J.C."/>
            <person name="Han C."/>
            <person name="Tapia R."/>
            <person name="Land M."/>
            <person name="Hauser L."/>
            <person name="Kyrpides N."/>
            <person name="Ivanova N."/>
            <person name="Pagani I."/>
            <person name="Chakraborty R."/>
            <person name="Arkin A."/>
            <person name="Dehal P."/>
            <person name="Wall J."/>
            <person name="Hazen T."/>
            <person name="Woyke T."/>
        </authorList>
    </citation>
    <scope>NUCLEOTIDE SEQUENCE [LARGE SCALE GENOMIC DNA]</scope>
    <source>
        <strain evidence="5 6">RCH2</strain>
    </source>
</reference>
<dbReference type="InterPro" id="IPR012893">
    <property type="entry name" value="HipA-like_C"/>
</dbReference>
<dbReference type="GO" id="GO:0004674">
    <property type="term" value="F:protein serine/threonine kinase activity"/>
    <property type="evidence" value="ECO:0007669"/>
    <property type="project" value="TreeGrafter"/>
</dbReference>
<keyword evidence="3" id="KW-0418">Kinase</keyword>
<dbReference type="InterPro" id="IPR052028">
    <property type="entry name" value="HipA_Ser/Thr_kinase"/>
</dbReference>
<dbReference type="HOGENOM" id="CLU_047711_0_0_6"/>
<keyword evidence="2" id="KW-0808">Transferase</keyword>
<dbReference type="PATRIC" id="fig|644801.3.peg.58"/>
<evidence type="ECO:0000256" key="2">
    <source>
        <dbReference type="ARBA" id="ARBA00022679"/>
    </source>
</evidence>
<dbReference type="KEGG" id="psh:Psest_0058"/>
<gene>
    <name evidence="5" type="ORF">Psest_0058</name>
</gene>
<dbReference type="STRING" id="644801.Psest_0058"/>
<evidence type="ECO:0000256" key="1">
    <source>
        <dbReference type="ARBA" id="ARBA00010164"/>
    </source>
</evidence>
<feature type="domain" description="HipA-like C-terminal" evidence="4">
    <location>
        <begin position="166"/>
        <end position="399"/>
    </location>
</feature>
<dbReference type="Pfam" id="PF07804">
    <property type="entry name" value="HipA_C"/>
    <property type="match status" value="1"/>
</dbReference>
<evidence type="ECO:0000259" key="4">
    <source>
        <dbReference type="Pfam" id="PF07804"/>
    </source>
</evidence>
<organism evidence="5 6">
    <name type="scientific">Stutzerimonas stutzeri RCH2</name>
    <dbReference type="NCBI Taxonomy" id="644801"/>
    <lineage>
        <taxon>Bacteria</taxon>
        <taxon>Pseudomonadati</taxon>
        <taxon>Pseudomonadota</taxon>
        <taxon>Gammaproteobacteria</taxon>
        <taxon>Pseudomonadales</taxon>
        <taxon>Pseudomonadaceae</taxon>
        <taxon>Stutzerimonas</taxon>
    </lineage>
</organism>
<dbReference type="Proteomes" id="UP000010820">
    <property type="component" value="Chromosome"/>
</dbReference>
<evidence type="ECO:0000313" key="6">
    <source>
        <dbReference type="Proteomes" id="UP000010820"/>
    </source>
</evidence>
<dbReference type="PANTHER" id="PTHR37419:SF8">
    <property type="entry name" value="TOXIN YJJJ"/>
    <property type="match status" value="1"/>
</dbReference>
<proteinExistence type="inferred from homology"/>
<protein>
    <submittedName>
        <fullName evidence="5">HipA-like protein</fullName>
    </submittedName>
</protein>
<dbReference type="PIRSF" id="PIRSF028135">
    <property type="entry name" value="UCP028135_HipA-like"/>
    <property type="match status" value="1"/>
</dbReference>
<dbReference type="RefSeq" id="WP_015275085.1">
    <property type="nucleotide sequence ID" value="NC_019936.1"/>
</dbReference>
<evidence type="ECO:0000256" key="3">
    <source>
        <dbReference type="ARBA" id="ARBA00022777"/>
    </source>
</evidence>
<dbReference type="EMBL" id="CP003071">
    <property type="protein sequence ID" value="AGA84671.1"/>
    <property type="molecule type" value="Genomic_DNA"/>
</dbReference>
<sequence length="439" mass="49532">MPYSLTIQAFIDQQWRDALIMQFANPEQVDGHRCASGYVQSYLLDHLDLIDTPFAESVSVCNRLGWHSQYTSGFPAFVYDIIPSGAARKSLERRFGHERPAGMDLNLFLLERCAPAPIGHLRVKEAASHIDANSRVAFSRTDVVERTSAFLEYAYEQGAAIGGATGAGGEAPKLLMTEDARGDLHADATLPDEQAHRHWLVKFARNQAGERDRDILRTEYHYYQAIRQLGLDTIPADGLVLEEADKPSLWMPRFDRRVSGGKVERVALESVYSLCNNTRPGSHMQHEDVIARLAQLWTEAGQQAELPELVFEYVRRDLLNRILGNSDNHGRNTSITRSGGRLTLAPIYDLAPMVLDPEGISRVTKWREERMGEPQWRDVCDQLKAFTDPETTYERLRQAARDFLALPDLLSDIPDGIKQATGRLPVLQLELNLKRWGLL</sequence>
<evidence type="ECO:0000313" key="5">
    <source>
        <dbReference type="EMBL" id="AGA84671.1"/>
    </source>
</evidence>